<reference evidence="1 2" key="1">
    <citation type="journal article" date="2007" name="Nature">
        <title>Evolution of genes and genomes on the Drosophila phylogeny.</title>
        <authorList>
            <consortium name="Drosophila 12 Genomes Consortium"/>
            <person name="Clark A.G."/>
            <person name="Eisen M.B."/>
            <person name="Smith D.R."/>
            <person name="Bergman C.M."/>
            <person name="Oliver B."/>
            <person name="Markow T.A."/>
            <person name="Kaufman T.C."/>
            <person name="Kellis M."/>
            <person name="Gelbart W."/>
            <person name="Iyer V.N."/>
            <person name="Pollard D.A."/>
            <person name="Sackton T.B."/>
            <person name="Larracuente A.M."/>
            <person name="Singh N.D."/>
            <person name="Abad J.P."/>
            <person name="Abt D.N."/>
            <person name="Adryan B."/>
            <person name="Aguade M."/>
            <person name="Akashi H."/>
            <person name="Anderson W.W."/>
            <person name="Aquadro C.F."/>
            <person name="Ardell D.H."/>
            <person name="Arguello R."/>
            <person name="Artieri C.G."/>
            <person name="Barbash D.A."/>
            <person name="Barker D."/>
            <person name="Barsanti P."/>
            <person name="Batterham P."/>
            <person name="Batzoglou S."/>
            <person name="Begun D."/>
            <person name="Bhutkar A."/>
            <person name="Blanco E."/>
            <person name="Bosak S.A."/>
            <person name="Bradley R.K."/>
            <person name="Brand A.D."/>
            <person name="Brent M.R."/>
            <person name="Brooks A.N."/>
            <person name="Brown R.H."/>
            <person name="Butlin R.K."/>
            <person name="Caggese C."/>
            <person name="Calvi B.R."/>
            <person name="Bernardo de Carvalho A."/>
            <person name="Caspi A."/>
            <person name="Castrezana S."/>
            <person name="Celniker S.E."/>
            <person name="Chang J.L."/>
            <person name="Chapple C."/>
            <person name="Chatterji S."/>
            <person name="Chinwalla A."/>
            <person name="Civetta A."/>
            <person name="Clifton S.W."/>
            <person name="Comeron J.M."/>
            <person name="Costello J.C."/>
            <person name="Coyne J.A."/>
            <person name="Daub J."/>
            <person name="David R.G."/>
            <person name="Delcher A.L."/>
            <person name="Delehaunty K."/>
            <person name="Do C.B."/>
            <person name="Ebling H."/>
            <person name="Edwards K."/>
            <person name="Eickbush T."/>
            <person name="Evans J.D."/>
            <person name="Filipski A."/>
            <person name="Findeiss S."/>
            <person name="Freyhult E."/>
            <person name="Fulton L."/>
            <person name="Fulton R."/>
            <person name="Garcia A.C."/>
            <person name="Gardiner A."/>
            <person name="Garfield D.A."/>
            <person name="Garvin B.E."/>
            <person name="Gibson G."/>
            <person name="Gilbert D."/>
            <person name="Gnerre S."/>
            <person name="Godfrey J."/>
            <person name="Good R."/>
            <person name="Gotea V."/>
            <person name="Gravely B."/>
            <person name="Greenberg A.J."/>
            <person name="Griffiths-Jones S."/>
            <person name="Gross S."/>
            <person name="Guigo R."/>
            <person name="Gustafson E.A."/>
            <person name="Haerty W."/>
            <person name="Hahn M.W."/>
            <person name="Halligan D.L."/>
            <person name="Halpern A.L."/>
            <person name="Halter G.M."/>
            <person name="Han M.V."/>
            <person name="Heger A."/>
            <person name="Hillier L."/>
            <person name="Hinrichs A.S."/>
            <person name="Holmes I."/>
            <person name="Hoskins R.A."/>
            <person name="Hubisz M.J."/>
            <person name="Hultmark D."/>
            <person name="Huntley M.A."/>
            <person name="Jaffe D.B."/>
            <person name="Jagadeeshan S."/>
            <person name="Jeck W.R."/>
            <person name="Johnson J."/>
            <person name="Jones C.D."/>
            <person name="Jordan W.C."/>
            <person name="Karpen G.H."/>
            <person name="Kataoka E."/>
            <person name="Keightley P.D."/>
            <person name="Kheradpour P."/>
            <person name="Kirkness E.F."/>
            <person name="Koerich L.B."/>
            <person name="Kristiansen K."/>
            <person name="Kudrna D."/>
            <person name="Kulathinal R.J."/>
            <person name="Kumar S."/>
            <person name="Kwok R."/>
            <person name="Lander E."/>
            <person name="Langley C.H."/>
            <person name="Lapoint R."/>
            <person name="Lazzaro B.P."/>
            <person name="Lee S.J."/>
            <person name="Levesque L."/>
            <person name="Li R."/>
            <person name="Lin C.F."/>
            <person name="Lin M.F."/>
            <person name="Lindblad-Toh K."/>
            <person name="Llopart A."/>
            <person name="Long M."/>
            <person name="Low L."/>
            <person name="Lozovsky E."/>
            <person name="Lu J."/>
            <person name="Luo M."/>
            <person name="Machado C.A."/>
            <person name="Makalowski W."/>
            <person name="Marzo M."/>
            <person name="Matsuda M."/>
            <person name="Matzkin L."/>
            <person name="McAllister B."/>
            <person name="McBride C.S."/>
            <person name="McKernan B."/>
            <person name="McKernan K."/>
            <person name="Mendez-Lago M."/>
            <person name="Minx P."/>
            <person name="Mollenhauer M.U."/>
            <person name="Montooth K."/>
            <person name="Mount S.M."/>
            <person name="Mu X."/>
            <person name="Myers E."/>
            <person name="Negre B."/>
            <person name="Newfeld S."/>
            <person name="Nielsen R."/>
            <person name="Noor M.A."/>
            <person name="O'Grady P."/>
            <person name="Pachter L."/>
            <person name="Papaceit M."/>
            <person name="Parisi M.J."/>
            <person name="Parisi M."/>
            <person name="Parts L."/>
            <person name="Pedersen J.S."/>
            <person name="Pesole G."/>
            <person name="Phillippy A.M."/>
            <person name="Ponting C.P."/>
            <person name="Pop M."/>
            <person name="Porcelli D."/>
            <person name="Powell J.R."/>
            <person name="Prohaska S."/>
            <person name="Pruitt K."/>
            <person name="Puig M."/>
            <person name="Quesneville H."/>
            <person name="Ram K.R."/>
            <person name="Rand D."/>
            <person name="Rasmussen M.D."/>
            <person name="Reed L.K."/>
            <person name="Reenan R."/>
            <person name="Reily A."/>
            <person name="Remington K.A."/>
            <person name="Rieger T.T."/>
            <person name="Ritchie M.G."/>
            <person name="Robin C."/>
            <person name="Rogers Y.H."/>
            <person name="Rohde C."/>
            <person name="Rozas J."/>
            <person name="Rubenfield M.J."/>
            <person name="Ruiz A."/>
            <person name="Russo S."/>
            <person name="Salzberg S.L."/>
            <person name="Sanchez-Gracia A."/>
            <person name="Saranga D.J."/>
            <person name="Sato H."/>
            <person name="Schaeffer S.W."/>
            <person name="Schatz M.C."/>
            <person name="Schlenke T."/>
            <person name="Schwartz R."/>
            <person name="Segarra C."/>
            <person name="Singh R.S."/>
            <person name="Sirot L."/>
            <person name="Sirota M."/>
            <person name="Sisneros N.B."/>
            <person name="Smith C.D."/>
            <person name="Smith T.F."/>
            <person name="Spieth J."/>
            <person name="Stage D.E."/>
            <person name="Stark A."/>
            <person name="Stephan W."/>
            <person name="Strausberg R.L."/>
            <person name="Strempel S."/>
            <person name="Sturgill D."/>
            <person name="Sutton G."/>
            <person name="Sutton G.G."/>
            <person name="Tao W."/>
            <person name="Teichmann S."/>
            <person name="Tobari Y.N."/>
            <person name="Tomimura Y."/>
            <person name="Tsolas J.M."/>
            <person name="Valente V.L."/>
            <person name="Venter E."/>
            <person name="Venter J.C."/>
            <person name="Vicario S."/>
            <person name="Vieira F.G."/>
            <person name="Vilella A.J."/>
            <person name="Villasante A."/>
            <person name="Walenz B."/>
            <person name="Wang J."/>
            <person name="Wasserman M."/>
            <person name="Watts T."/>
            <person name="Wilson D."/>
            <person name="Wilson R.K."/>
            <person name="Wing R.A."/>
            <person name="Wolfner M.F."/>
            <person name="Wong A."/>
            <person name="Wong G.K."/>
            <person name="Wu C.I."/>
            <person name="Wu G."/>
            <person name="Yamamoto D."/>
            <person name="Yang H.P."/>
            <person name="Yang S.P."/>
            <person name="Yorke J.A."/>
            <person name="Yoshida K."/>
            <person name="Zdobnov E."/>
            <person name="Zhang P."/>
            <person name="Zhang Y."/>
            <person name="Zimin A.V."/>
            <person name="Baldwin J."/>
            <person name="Abdouelleil A."/>
            <person name="Abdulkadir J."/>
            <person name="Abebe A."/>
            <person name="Abera B."/>
            <person name="Abreu J."/>
            <person name="Acer S.C."/>
            <person name="Aftuck L."/>
            <person name="Alexander A."/>
            <person name="An P."/>
            <person name="Anderson E."/>
            <person name="Anderson S."/>
            <person name="Arachi H."/>
            <person name="Azer M."/>
            <person name="Bachantsang P."/>
            <person name="Barry A."/>
            <person name="Bayul T."/>
            <person name="Berlin A."/>
            <person name="Bessette D."/>
            <person name="Bloom T."/>
            <person name="Blye J."/>
            <person name="Boguslavskiy L."/>
            <person name="Bonnet C."/>
            <person name="Boukhgalter B."/>
            <person name="Bourzgui I."/>
            <person name="Brown A."/>
            <person name="Cahill P."/>
            <person name="Channer S."/>
            <person name="Cheshatsang Y."/>
            <person name="Chuda L."/>
            <person name="Citroen M."/>
            <person name="Collymore A."/>
            <person name="Cooke P."/>
            <person name="Costello M."/>
            <person name="D'Aco K."/>
            <person name="Daza R."/>
            <person name="De Haan G."/>
            <person name="DeGray S."/>
            <person name="DeMaso C."/>
            <person name="Dhargay N."/>
            <person name="Dooley K."/>
            <person name="Dooley E."/>
            <person name="Doricent M."/>
            <person name="Dorje P."/>
            <person name="Dorjee K."/>
            <person name="Dupes A."/>
            <person name="Elong R."/>
            <person name="Falk J."/>
            <person name="Farina A."/>
            <person name="Faro S."/>
            <person name="Ferguson D."/>
            <person name="Fisher S."/>
            <person name="Foley C.D."/>
            <person name="Franke A."/>
            <person name="Friedrich D."/>
            <person name="Gadbois L."/>
            <person name="Gearin G."/>
            <person name="Gearin C.R."/>
            <person name="Giannoukos G."/>
            <person name="Goode T."/>
            <person name="Graham J."/>
            <person name="Grandbois E."/>
            <person name="Grewal S."/>
            <person name="Gyaltsen K."/>
            <person name="Hafez N."/>
            <person name="Hagos B."/>
            <person name="Hall J."/>
            <person name="Henson C."/>
            <person name="Hollinger A."/>
            <person name="Honan T."/>
            <person name="Huard M.D."/>
            <person name="Hughes L."/>
            <person name="Hurhula B."/>
            <person name="Husby M.E."/>
            <person name="Kamat A."/>
            <person name="Kanga B."/>
            <person name="Kashin S."/>
            <person name="Khazanovich D."/>
            <person name="Kisner P."/>
            <person name="Lance K."/>
            <person name="Lara M."/>
            <person name="Lee W."/>
            <person name="Lennon N."/>
            <person name="Letendre F."/>
            <person name="LeVine R."/>
            <person name="Lipovsky A."/>
            <person name="Liu X."/>
            <person name="Liu J."/>
            <person name="Liu S."/>
            <person name="Lokyitsang T."/>
            <person name="Lokyitsang Y."/>
            <person name="Lubonja R."/>
            <person name="Lui A."/>
            <person name="MacDonald P."/>
            <person name="Magnisalis V."/>
            <person name="Maru K."/>
            <person name="Matthews C."/>
            <person name="McCusker W."/>
            <person name="McDonough S."/>
            <person name="Mehta T."/>
            <person name="Meldrim J."/>
            <person name="Meneus L."/>
            <person name="Mihai O."/>
            <person name="Mihalev A."/>
            <person name="Mihova T."/>
            <person name="Mittelman R."/>
            <person name="Mlenga V."/>
            <person name="Montmayeur A."/>
            <person name="Mulrain L."/>
            <person name="Navidi A."/>
            <person name="Naylor J."/>
            <person name="Negash T."/>
            <person name="Nguyen T."/>
            <person name="Nguyen N."/>
            <person name="Nicol R."/>
            <person name="Norbu C."/>
            <person name="Norbu N."/>
            <person name="Novod N."/>
            <person name="O'Neill B."/>
            <person name="Osman S."/>
            <person name="Markiewicz E."/>
            <person name="Oyono O.L."/>
            <person name="Patti C."/>
            <person name="Phunkhang P."/>
            <person name="Pierre F."/>
            <person name="Priest M."/>
            <person name="Raghuraman S."/>
            <person name="Rege F."/>
            <person name="Reyes R."/>
            <person name="Rise C."/>
            <person name="Rogov P."/>
            <person name="Ross K."/>
            <person name="Ryan E."/>
            <person name="Settipalli S."/>
            <person name="Shea T."/>
            <person name="Sherpa N."/>
            <person name="Shi L."/>
            <person name="Shih D."/>
            <person name="Sparrow T."/>
            <person name="Spaulding J."/>
            <person name="Stalker J."/>
            <person name="Stange-Thomann N."/>
            <person name="Stavropoulos S."/>
            <person name="Stone C."/>
            <person name="Strader C."/>
            <person name="Tesfaye S."/>
            <person name="Thomson T."/>
            <person name="Thoulutsang Y."/>
            <person name="Thoulutsang D."/>
            <person name="Topham K."/>
            <person name="Topping I."/>
            <person name="Tsamla T."/>
            <person name="Vassiliev H."/>
            <person name="Vo A."/>
            <person name="Wangchuk T."/>
            <person name="Wangdi T."/>
            <person name="Weiand M."/>
            <person name="Wilkinson J."/>
            <person name="Wilson A."/>
            <person name="Yadav S."/>
            <person name="Young G."/>
            <person name="Yu Q."/>
            <person name="Zembek L."/>
            <person name="Zhong D."/>
            <person name="Zimmer A."/>
            <person name="Zwirko Z."/>
            <person name="Jaffe D.B."/>
            <person name="Alvarez P."/>
            <person name="Brockman W."/>
            <person name="Butler J."/>
            <person name="Chin C."/>
            <person name="Gnerre S."/>
            <person name="Grabherr M."/>
            <person name="Kleber M."/>
            <person name="Mauceli E."/>
            <person name="MacCallum I."/>
        </authorList>
    </citation>
    <scope>NUCLEOTIDE SEQUENCE [LARGE SCALE GENOMIC DNA]</scope>
    <source>
        <strain evidence="2">MSH-3 / Tucson 14011-0111.49</strain>
    </source>
</reference>
<dbReference type="PhylomeDB" id="B4H7Z2"/>
<sequence length="292" mass="33891">MPRERDERRLPGRDLRGRAHHQIEAELPWPERFFAAWSGIHIIAAAIVTALVAKFIVLKYQEADPGRDALVVSWHKDPTLTVYNSVEDSLDIRRIFKHIGDQVLSRKDTLDYMQQRLSPDQKIRWVALVGPPDVGKTMITDGLRKTFPWQDKVFLYSWNASAQPLKWRNEISQQLIHQLSNCGTNLIAIDMITWGDFTVGNTYKGMLLNRYYNLKNGMKMATRTDLLLYVFDLSSENLEQQLEKLYSRISNETPIFKFRSLDMEGLQNCLVEQASFTTEWPKATRIILGQFE</sequence>
<proteinExistence type="predicted"/>
<dbReference type="OMA" id="AIDMITW"/>
<dbReference type="STRING" id="7234.B4H7Z2"/>
<protein>
    <submittedName>
        <fullName evidence="1">GL12718</fullName>
    </submittedName>
</protein>
<dbReference type="HOGENOM" id="CLU_953993_0_0_1"/>
<dbReference type="AlphaFoldDB" id="B4H7Z2"/>
<keyword evidence="2" id="KW-1185">Reference proteome</keyword>
<gene>
    <name evidence="1" type="primary">Dper\GL12718</name>
    <name evidence="1" type="ORF">Dper_GL12718</name>
</gene>
<dbReference type="SUPFAM" id="SSF52540">
    <property type="entry name" value="P-loop containing nucleoside triphosphate hydrolases"/>
    <property type="match status" value="1"/>
</dbReference>
<dbReference type="InterPro" id="IPR027417">
    <property type="entry name" value="P-loop_NTPase"/>
</dbReference>
<name>B4H7Z2_DROPE</name>
<organism evidence="2">
    <name type="scientific">Drosophila persimilis</name>
    <name type="common">Fruit fly</name>
    <dbReference type="NCBI Taxonomy" id="7234"/>
    <lineage>
        <taxon>Eukaryota</taxon>
        <taxon>Metazoa</taxon>
        <taxon>Ecdysozoa</taxon>
        <taxon>Arthropoda</taxon>
        <taxon>Hexapoda</taxon>
        <taxon>Insecta</taxon>
        <taxon>Pterygota</taxon>
        <taxon>Neoptera</taxon>
        <taxon>Endopterygota</taxon>
        <taxon>Diptera</taxon>
        <taxon>Brachycera</taxon>
        <taxon>Muscomorpha</taxon>
        <taxon>Ephydroidea</taxon>
        <taxon>Drosophilidae</taxon>
        <taxon>Drosophila</taxon>
        <taxon>Sophophora</taxon>
    </lineage>
</organism>
<dbReference type="KEGG" id="dpe:6601928"/>
<evidence type="ECO:0000313" key="2">
    <source>
        <dbReference type="Proteomes" id="UP000008744"/>
    </source>
</evidence>
<evidence type="ECO:0000313" key="1">
    <source>
        <dbReference type="EMBL" id="EDW34782.1"/>
    </source>
</evidence>
<accession>B4H7Z2</accession>
<dbReference type="Proteomes" id="UP000008744">
    <property type="component" value="Unassembled WGS sequence"/>
</dbReference>
<dbReference type="EMBL" id="CH479219">
    <property type="protein sequence ID" value="EDW34782.1"/>
    <property type="molecule type" value="Genomic_DNA"/>
</dbReference>